<dbReference type="Gene3D" id="3.50.30.10">
    <property type="entry name" value="Phosphohistidine domain"/>
    <property type="match status" value="1"/>
</dbReference>
<dbReference type="PRINTS" id="PR01736">
    <property type="entry name" value="PHPHTRNFRASE"/>
</dbReference>
<dbReference type="Gene3D" id="1.10.274.10">
    <property type="entry name" value="PtsI, HPr-binding domain"/>
    <property type="match status" value="1"/>
</dbReference>
<evidence type="ECO:0000256" key="10">
    <source>
        <dbReference type="ARBA" id="ARBA00022597"/>
    </source>
</evidence>
<evidence type="ECO:0000256" key="17">
    <source>
        <dbReference type="PIRNR" id="PIRNR000732"/>
    </source>
</evidence>
<name>A0A518ATE0_9BACT</name>
<dbReference type="NCBIfam" id="TIGR01417">
    <property type="entry name" value="PTS_I_fam"/>
    <property type="match status" value="1"/>
</dbReference>
<dbReference type="AlphaFoldDB" id="A0A518ATE0"/>
<feature type="domain" description="PEP-utilising enzyme C-terminal" evidence="21">
    <location>
        <begin position="259"/>
        <end position="541"/>
    </location>
</feature>
<evidence type="ECO:0000256" key="18">
    <source>
        <dbReference type="PIRSR" id="PIRSR000732-1"/>
    </source>
</evidence>
<dbReference type="Pfam" id="PF00391">
    <property type="entry name" value="PEP-utilizers"/>
    <property type="match status" value="1"/>
</dbReference>
<comment type="subcellular location">
    <subcellularLocation>
        <location evidence="4 17">Cytoplasm</location>
    </subcellularLocation>
</comment>
<evidence type="ECO:0000256" key="9">
    <source>
        <dbReference type="ARBA" id="ARBA00022490"/>
    </source>
</evidence>
<dbReference type="InterPro" id="IPR050499">
    <property type="entry name" value="PEP-utilizing_PTS_enzyme"/>
</dbReference>
<proteinExistence type="inferred from homology"/>
<evidence type="ECO:0000256" key="19">
    <source>
        <dbReference type="PIRSR" id="PIRSR000732-3"/>
    </source>
</evidence>
<evidence type="ECO:0000313" key="24">
    <source>
        <dbReference type="Proteomes" id="UP000315750"/>
    </source>
</evidence>
<evidence type="ECO:0000256" key="1">
    <source>
        <dbReference type="ARBA" id="ARBA00000683"/>
    </source>
</evidence>
<feature type="active site" description="Tele-phosphohistidine intermediate" evidence="18">
    <location>
        <position position="193"/>
    </location>
</feature>
<accession>A0A518ATE0</accession>
<evidence type="ECO:0000259" key="21">
    <source>
        <dbReference type="Pfam" id="PF02896"/>
    </source>
</evidence>
<dbReference type="RefSeq" id="WP_145249500.1">
    <property type="nucleotide sequence ID" value="NZ_CP036278.1"/>
</dbReference>
<dbReference type="GO" id="GO:0005737">
    <property type="term" value="C:cytoplasm"/>
    <property type="evidence" value="ECO:0007669"/>
    <property type="project" value="UniProtKB-SubCell"/>
</dbReference>
<dbReference type="GO" id="GO:0009401">
    <property type="term" value="P:phosphoenolpyruvate-dependent sugar phosphotransferase system"/>
    <property type="evidence" value="ECO:0007669"/>
    <property type="project" value="UniProtKB-KW"/>
</dbReference>
<dbReference type="PANTHER" id="PTHR46244">
    <property type="entry name" value="PHOSPHOENOLPYRUVATE-PROTEIN PHOSPHOTRANSFERASE"/>
    <property type="match status" value="1"/>
</dbReference>
<dbReference type="Proteomes" id="UP000315750">
    <property type="component" value="Chromosome"/>
</dbReference>
<feature type="domain" description="PEP-utilising enzyme mobile" evidence="20">
    <location>
        <begin position="156"/>
        <end position="229"/>
    </location>
</feature>
<comment type="function">
    <text evidence="3 17">General (non sugar-specific) component of the phosphoenolpyruvate-dependent sugar phosphotransferase system (sugar PTS). This major carbohydrate active-transport system catalyzes the phosphorylation of incoming sugar substrates concomitantly with their translocation across the cell membrane. Enzyme I transfers the phosphoryl group from phosphoenolpyruvate (PEP) to the phosphoryl carrier protein (HPr).</text>
</comment>
<protein>
    <recommendedName>
        <fullName evidence="7 17">Phosphoenolpyruvate-protein phosphotransferase</fullName>
        <ecNumber evidence="6 17">2.7.3.9</ecNumber>
    </recommendedName>
    <alternativeName>
        <fullName evidence="16 17">Phosphotransferase system, enzyme I</fullName>
    </alternativeName>
</protein>
<comment type="catalytic activity">
    <reaction evidence="1 17">
        <text>L-histidyl-[protein] + phosphoenolpyruvate = N(pros)-phospho-L-histidyl-[protein] + pyruvate</text>
        <dbReference type="Rhea" id="RHEA:23880"/>
        <dbReference type="Rhea" id="RHEA-COMP:9745"/>
        <dbReference type="Rhea" id="RHEA-COMP:9746"/>
        <dbReference type="ChEBI" id="CHEBI:15361"/>
        <dbReference type="ChEBI" id="CHEBI:29979"/>
        <dbReference type="ChEBI" id="CHEBI:58702"/>
        <dbReference type="ChEBI" id="CHEBI:64837"/>
        <dbReference type="EC" id="2.7.3.9"/>
    </reaction>
</comment>
<dbReference type="SUPFAM" id="SSF51621">
    <property type="entry name" value="Phosphoenolpyruvate/pyruvate domain"/>
    <property type="match status" value="1"/>
</dbReference>
<evidence type="ECO:0000256" key="2">
    <source>
        <dbReference type="ARBA" id="ARBA00001946"/>
    </source>
</evidence>
<evidence type="ECO:0000256" key="5">
    <source>
        <dbReference type="ARBA" id="ARBA00007837"/>
    </source>
</evidence>
<keyword evidence="9 17" id="KW-0963">Cytoplasm</keyword>
<dbReference type="EMBL" id="CP036278">
    <property type="protein sequence ID" value="QDU58000.1"/>
    <property type="molecule type" value="Genomic_DNA"/>
</dbReference>
<dbReference type="InterPro" id="IPR008731">
    <property type="entry name" value="PTS_EIN"/>
</dbReference>
<evidence type="ECO:0000256" key="4">
    <source>
        <dbReference type="ARBA" id="ARBA00004496"/>
    </source>
</evidence>
<keyword evidence="24" id="KW-1185">Reference proteome</keyword>
<dbReference type="InterPro" id="IPR006318">
    <property type="entry name" value="PTS_EI-like"/>
</dbReference>
<dbReference type="InterPro" id="IPR000121">
    <property type="entry name" value="PEP_util_C"/>
</dbReference>
<evidence type="ECO:0000256" key="15">
    <source>
        <dbReference type="ARBA" id="ARBA00022842"/>
    </source>
</evidence>
<dbReference type="InterPro" id="IPR015813">
    <property type="entry name" value="Pyrv/PenolPyrv_kinase-like_dom"/>
</dbReference>
<dbReference type="InterPro" id="IPR036618">
    <property type="entry name" value="PtsI_HPr-bd_sf"/>
</dbReference>
<comment type="similarity">
    <text evidence="5 17">Belongs to the PEP-utilizing enzyme family.</text>
</comment>
<feature type="domain" description="Phosphotransferase system enzyme I N-terminal" evidence="22">
    <location>
        <begin position="5"/>
        <end position="130"/>
    </location>
</feature>
<dbReference type="SUPFAM" id="SSF47831">
    <property type="entry name" value="Enzyme I of the PEP:sugar phosphotransferase system HPr-binding (sub)domain"/>
    <property type="match status" value="1"/>
</dbReference>
<keyword evidence="8 17" id="KW-0813">Transport</keyword>
<keyword evidence="14 17" id="KW-0418">Kinase</keyword>
<keyword evidence="15 17" id="KW-0460">Magnesium</keyword>
<keyword evidence="13 17" id="KW-0479">Metal-binding</keyword>
<gene>
    <name evidence="23" type="primary">ptsI_2</name>
    <name evidence="23" type="ORF">Pan181_42250</name>
</gene>
<reference evidence="23 24" key="1">
    <citation type="submission" date="2019-02" db="EMBL/GenBank/DDBJ databases">
        <title>Deep-cultivation of Planctomycetes and their phenomic and genomic characterization uncovers novel biology.</title>
        <authorList>
            <person name="Wiegand S."/>
            <person name="Jogler M."/>
            <person name="Boedeker C."/>
            <person name="Pinto D."/>
            <person name="Vollmers J."/>
            <person name="Rivas-Marin E."/>
            <person name="Kohn T."/>
            <person name="Peeters S.H."/>
            <person name="Heuer A."/>
            <person name="Rast P."/>
            <person name="Oberbeckmann S."/>
            <person name="Bunk B."/>
            <person name="Jeske O."/>
            <person name="Meyerdierks A."/>
            <person name="Storesund J.E."/>
            <person name="Kallscheuer N."/>
            <person name="Luecker S."/>
            <person name="Lage O.M."/>
            <person name="Pohl T."/>
            <person name="Merkel B.J."/>
            <person name="Hornburger P."/>
            <person name="Mueller R.-W."/>
            <person name="Bruemmer F."/>
            <person name="Labrenz M."/>
            <person name="Spormann A.M."/>
            <person name="Op den Camp H."/>
            <person name="Overmann J."/>
            <person name="Amann R."/>
            <person name="Jetten M.S.M."/>
            <person name="Mascher T."/>
            <person name="Medema M.H."/>
            <person name="Devos D.P."/>
            <person name="Kaster A.-K."/>
            <person name="Ovreas L."/>
            <person name="Rohde M."/>
            <person name="Galperin M.Y."/>
            <person name="Jogler C."/>
        </authorList>
    </citation>
    <scope>NUCLEOTIDE SEQUENCE [LARGE SCALE GENOMIC DNA]</scope>
    <source>
        <strain evidence="23 24">Pan181</strain>
    </source>
</reference>
<evidence type="ECO:0000259" key="20">
    <source>
        <dbReference type="Pfam" id="PF00391"/>
    </source>
</evidence>
<dbReference type="PANTHER" id="PTHR46244:SF3">
    <property type="entry name" value="PHOSPHOENOLPYRUVATE-PROTEIN PHOSPHOTRANSFERASE"/>
    <property type="match status" value="1"/>
</dbReference>
<dbReference type="InterPro" id="IPR008279">
    <property type="entry name" value="PEP-util_enz_mobile_dom"/>
</dbReference>
<dbReference type="GO" id="GO:0046872">
    <property type="term" value="F:metal ion binding"/>
    <property type="evidence" value="ECO:0007669"/>
    <property type="project" value="UniProtKB-KW"/>
</dbReference>
<evidence type="ECO:0000256" key="11">
    <source>
        <dbReference type="ARBA" id="ARBA00022679"/>
    </source>
</evidence>
<dbReference type="EC" id="2.7.3.9" evidence="6 17"/>
<dbReference type="OrthoDB" id="9765468at2"/>
<dbReference type="Gene3D" id="3.20.20.60">
    <property type="entry name" value="Phosphoenolpyruvate-binding domains"/>
    <property type="match status" value="1"/>
</dbReference>
<dbReference type="InterPro" id="IPR040442">
    <property type="entry name" value="Pyrv_kinase-like_dom_sf"/>
</dbReference>
<evidence type="ECO:0000256" key="6">
    <source>
        <dbReference type="ARBA" id="ARBA00012232"/>
    </source>
</evidence>
<evidence type="ECO:0000256" key="12">
    <source>
        <dbReference type="ARBA" id="ARBA00022683"/>
    </source>
</evidence>
<evidence type="ECO:0000256" key="7">
    <source>
        <dbReference type="ARBA" id="ARBA00016544"/>
    </source>
</evidence>
<keyword evidence="23" id="KW-0670">Pyruvate</keyword>
<evidence type="ECO:0000256" key="16">
    <source>
        <dbReference type="ARBA" id="ARBA00033235"/>
    </source>
</evidence>
<keyword evidence="11 17" id="KW-0808">Transferase</keyword>
<evidence type="ECO:0000256" key="14">
    <source>
        <dbReference type="ARBA" id="ARBA00022777"/>
    </source>
</evidence>
<sequence>MFILEGVPISPGYAQGKAVVYDVELGARLETPSKSLLPEEVPQEWERLEAALEQSRMELLQLGDVIAGSPLLKQSAGILAAHASMTIEIAELVKQYVGKQLVNVEDAIGNVVDEWIERLQRIDCEYLREREQDVRDVGRRMNRYLSGSLSWNKGPLPPGAIIVARELLPSEVVELAHCDIAGIITERGGRFSHFAILAKAYGIPTVTRVLHATSRIRSGTDLLIDAETGVVTVAPTVEELASFGASQRSHQVALGEEPDWETSECKTSDGVEILLRGNIGVPEDVAAISASKLMGVGLFRTEFLFMEAQTRPDTRSQFETYSEVANALQDCSIVIRTFDLGGDKLPPFLLQEEAHSSSCLRRRGLQFSLLERQLMESQLCAILKVAQTSDISVLFPMVLGSDDLSQAVAMVDRVLDQFGFINAPPLGAMIETPAALFALDEILDIADFIAIGTNDLTQQLLVAGNDGGDMDDSCSATHPAVLRAIEKVIKAAVKHQCPVYVCGEEAARPELAILLIGLGIRELSVSPSNALQVRQTIRSIDLKEATELANRALKCHRQDEVECLLRKFVS</sequence>
<evidence type="ECO:0000313" key="23">
    <source>
        <dbReference type="EMBL" id="QDU58000.1"/>
    </source>
</evidence>
<evidence type="ECO:0000256" key="13">
    <source>
        <dbReference type="ARBA" id="ARBA00022723"/>
    </source>
</evidence>
<feature type="binding site" evidence="19">
    <location>
        <position position="455"/>
    </location>
    <ligand>
        <name>Mg(2+)</name>
        <dbReference type="ChEBI" id="CHEBI:18420"/>
    </ligand>
</feature>
<comment type="cofactor">
    <cofactor evidence="2 17 19">
        <name>Mg(2+)</name>
        <dbReference type="ChEBI" id="CHEBI:18420"/>
    </cofactor>
</comment>
<dbReference type="Pfam" id="PF02896">
    <property type="entry name" value="PEP-utilizers_C"/>
    <property type="match status" value="1"/>
</dbReference>
<dbReference type="PIRSF" id="PIRSF000732">
    <property type="entry name" value="PTS_enzyme_I"/>
    <property type="match status" value="1"/>
</dbReference>
<dbReference type="Pfam" id="PF05524">
    <property type="entry name" value="PEP-utilisers_N"/>
    <property type="match status" value="1"/>
</dbReference>
<evidence type="ECO:0000259" key="22">
    <source>
        <dbReference type="Pfam" id="PF05524"/>
    </source>
</evidence>
<feature type="active site" description="Proton donor" evidence="18">
    <location>
        <position position="502"/>
    </location>
</feature>
<dbReference type="InterPro" id="IPR024692">
    <property type="entry name" value="PTS_EI"/>
</dbReference>
<feature type="binding site" evidence="19">
    <location>
        <position position="431"/>
    </location>
    <ligand>
        <name>Mg(2+)</name>
        <dbReference type="ChEBI" id="CHEBI:18420"/>
    </ligand>
</feature>
<organism evidence="23 24">
    <name type="scientific">Aeoliella mucimassa</name>
    <dbReference type="NCBI Taxonomy" id="2527972"/>
    <lineage>
        <taxon>Bacteria</taxon>
        <taxon>Pseudomonadati</taxon>
        <taxon>Planctomycetota</taxon>
        <taxon>Planctomycetia</taxon>
        <taxon>Pirellulales</taxon>
        <taxon>Lacipirellulaceae</taxon>
        <taxon>Aeoliella</taxon>
    </lineage>
</organism>
<keyword evidence="10 17" id="KW-0762">Sugar transport</keyword>
<dbReference type="KEGG" id="amuc:Pan181_42250"/>
<evidence type="ECO:0000256" key="3">
    <source>
        <dbReference type="ARBA" id="ARBA00002728"/>
    </source>
</evidence>
<keyword evidence="12 17" id="KW-0598">Phosphotransferase system</keyword>
<dbReference type="InterPro" id="IPR036637">
    <property type="entry name" value="Phosphohistidine_dom_sf"/>
</dbReference>
<dbReference type="GO" id="GO:0008965">
    <property type="term" value="F:phosphoenolpyruvate-protein phosphotransferase activity"/>
    <property type="evidence" value="ECO:0007669"/>
    <property type="project" value="UniProtKB-EC"/>
</dbReference>
<dbReference type="GO" id="GO:0016301">
    <property type="term" value="F:kinase activity"/>
    <property type="evidence" value="ECO:0007669"/>
    <property type="project" value="UniProtKB-KW"/>
</dbReference>
<evidence type="ECO:0000256" key="8">
    <source>
        <dbReference type="ARBA" id="ARBA00022448"/>
    </source>
</evidence>
<dbReference type="SUPFAM" id="SSF52009">
    <property type="entry name" value="Phosphohistidine domain"/>
    <property type="match status" value="1"/>
</dbReference>